<dbReference type="AlphaFoldDB" id="A0A2N9DUU6"/>
<dbReference type="CDD" id="cd06996">
    <property type="entry name" value="cupin_Lmo2851-like_N"/>
    <property type="match status" value="1"/>
</dbReference>
<dbReference type="SUPFAM" id="SSF51215">
    <property type="entry name" value="Regulatory protein AraC"/>
    <property type="match status" value="1"/>
</dbReference>
<dbReference type="PANTHER" id="PTHR43280">
    <property type="entry name" value="ARAC-FAMILY TRANSCRIPTIONAL REGULATOR"/>
    <property type="match status" value="1"/>
</dbReference>
<reference evidence="5" key="1">
    <citation type="submission" date="2018-01" db="EMBL/GenBank/DDBJ databases">
        <authorList>
            <person name="Chaillou S."/>
        </authorList>
    </citation>
    <scope>NUCLEOTIDE SEQUENCE [LARGE SCALE GENOMIC DNA]</scope>
    <source>
        <strain evidence="5">MFPC41A2801</strain>
    </source>
</reference>
<feature type="domain" description="HTH araC/xylS-type" evidence="4">
    <location>
        <begin position="222"/>
        <end position="319"/>
    </location>
</feature>
<dbReference type="Proteomes" id="UP000238739">
    <property type="component" value="Unassembled WGS sequence"/>
</dbReference>
<dbReference type="RefSeq" id="WP_106483137.1">
    <property type="nucleotide sequence ID" value="NZ_LT984417.1"/>
</dbReference>
<dbReference type="Pfam" id="PF02311">
    <property type="entry name" value="AraC_binding"/>
    <property type="match status" value="1"/>
</dbReference>
<keyword evidence="1" id="KW-0805">Transcription regulation</keyword>
<comment type="caution">
    <text evidence="5">The sequence shown here is derived from an EMBL/GenBank/DDBJ whole genome shotgun (WGS) entry which is preliminary data.</text>
</comment>
<accession>A0A2N9DUU6</accession>
<evidence type="ECO:0000259" key="4">
    <source>
        <dbReference type="PROSITE" id="PS01124"/>
    </source>
</evidence>
<keyword evidence="2" id="KW-0238">DNA-binding</keyword>
<evidence type="ECO:0000313" key="6">
    <source>
        <dbReference type="Proteomes" id="UP000238739"/>
    </source>
</evidence>
<sequence length="324" mass="38352">MLDSLDRFLRQETPIETQQKQAHQFVPDLPVFETTPDAKLKFKSQYFFTNKDIYISKHHRYAPYPDHSHEFLELNYMYSGSCTQIIDGHEIVLKQHDILLMDIGSEHAIKALGPDDILINILFQNQNINLNWLEQTKSNRSLLFNFLINNQQSKHSQFLLFQANNSKIVTVLEQLLSEYYFPEDFSDIIISHYLTILLTELMRNYQPDMLNHDEHSQNPLLNQIFKLIETDYAHLSLASLAEQLNYNKNYLSNLIKSETHFTFTELLNKQKLLKAHLLISSTRRSIDEIINEIGYSNKNYFYKEYKKNYHELPTETRKQAYDGF</sequence>
<protein>
    <submittedName>
        <fullName evidence="5">Transcriptional regulator of rhamnose utilization, AraC family</fullName>
    </submittedName>
</protein>
<keyword evidence="6" id="KW-1185">Reference proteome</keyword>
<evidence type="ECO:0000256" key="2">
    <source>
        <dbReference type="ARBA" id="ARBA00023125"/>
    </source>
</evidence>
<proteinExistence type="predicted"/>
<dbReference type="InterPro" id="IPR003313">
    <property type="entry name" value="AraC-bd"/>
</dbReference>
<dbReference type="EMBL" id="OGVC01000014">
    <property type="protein sequence ID" value="SPC37987.1"/>
    <property type="molecule type" value="Genomic_DNA"/>
</dbReference>
<keyword evidence="3" id="KW-0804">Transcription</keyword>
<dbReference type="PROSITE" id="PS01124">
    <property type="entry name" value="HTH_ARAC_FAMILY_2"/>
    <property type="match status" value="1"/>
</dbReference>
<dbReference type="Gene3D" id="1.10.10.60">
    <property type="entry name" value="Homeodomain-like"/>
    <property type="match status" value="2"/>
</dbReference>
<evidence type="ECO:0000256" key="3">
    <source>
        <dbReference type="ARBA" id="ARBA00023163"/>
    </source>
</evidence>
<dbReference type="SMART" id="SM00342">
    <property type="entry name" value="HTH_ARAC"/>
    <property type="match status" value="1"/>
</dbReference>
<dbReference type="InterPro" id="IPR009057">
    <property type="entry name" value="Homeodomain-like_sf"/>
</dbReference>
<gene>
    <name evidence="5" type="ORF">LFUMFP_210088</name>
</gene>
<name>A0A2N9DUU6_9LACO</name>
<evidence type="ECO:0000313" key="5">
    <source>
        <dbReference type="EMBL" id="SPC37987.1"/>
    </source>
</evidence>
<dbReference type="PANTHER" id="PTHR43280:SF28">
    <property type="entry name" value="HTH-TYPE TRANSCRIPTIONAL ACTIVATOR RHAS"/>
    <property type="match status" value="1"/>
</dbReference>
<dbReference type="InterPro" id="IPR037923">
    <property type="entry name" value="HTH-like"/>
</dbReference>
<dbReference type="InterPro" id="IPR014710">
    <property type="entry name" value="RmlC-like_jellyroll"/>
</dbReference>
<dbReference type="Pfam" id="PF12833">
    <property type="entry name" value="HTH_18"/>
    <property type="match status" value="1"/>
</dbReference>
<dbReference type="GO" id="GO:0003700">
    <property type="term" value="F:DNA-binding transcription factor activity"/>
    <property type="evidence" value="ECO:0007669"/>
    <property type="project" value="InterPro"/>
</dbReference>
<dbReference type="Gene3D" id="2.60.120.10">
    <property type="entry name" value="Jelly Rolls"/>
    <property type="match status" value="1"/>
</dbReference>
<dbReference type="GO" id="GO:0043565">
    <property type="term" value="F:sequence-specific DNA binding"/>
    <property type="evidence" value="ECO:0007669"/>
    <property type="project" value="InterPro"/>
</dbReference>
<dbReference type="InterPro" id="IPR018060">
    <property type="entry name" value="HTH_AraC"/>
</dbReference>
<dbReference type="SUPFAM" id="SSF46689">
    <property type="entry name" value="Homeodomain-like"/>
    <property type="match status" value="1"/>
</dbReference>
<organism evidence="5 6">
    <name type="scientific">Latilactobacillus fuchuensis</name>
    <dbReference type="NCBI Taxonomy" id="164393"/>
    <lineage>
        <taxon>Bacteria</taxon>
        <taxon>Bacillati</taxon>
        <taxon>Bacillota</taxon>
        <taxon>Bacilli</taxon>
        <taxon>Lactobacillales</taxon>
        <taxon>Lactobacillaceae</taxon>
        <taxon>Latilactobacillus</taxon>
    </lineage>
</organism>
<evidence type="ECO:0000256" key="1">
    <source>
        <dbReference type="ARBA" id="ARBA00023015"/>
    </source>
</evidence>